<dbReference type="PANTHER" id="PTHR12619">
    <property type="entry name" value="RFX TRANSCRIPTION FACTOR FAMILY"/>
    <property type="match status" value="1"/>
</dbReference>
<comment type="caution">
    <text evidence="3">The sequence shown here is derived from an EMBL/GenBank/DDBJ whole genome shotgun (WGS) entry which is preliminary data.</text>
</comment>
<dbReference type="InterPro" id="IPR003150">
    <property type="entry name" value="DNA-bd_RFX"/>
</dbReference>
<name>A0AAD9CY02_PAPLA</name>
<dbReference type="InterPro" id="IPR036390">
    <property type="entry name" value="WH_DNA-bd_sf"/>
</dbReference>
<dbReference type="AlphaFoldDB" id="A0AAD9CY02"/>
<accession>A0AAD9CY02</accession>
<dbReference type="PANTHER" id="PTHR12619:SF5">
    <property type="entry name" value="TRANSCRIPTION FACTOR RFX4"/>
    <property type="match status" value="1"/>
</dbReference>
<dbReference type="SUPFAM" id="SSF46785">
    <property type="entry name" value="Winged helix' DNA-binding domain"/>
    <property type="match status" value="1"/>
</dbReference>
<dbReference type="Pfam" id="PF02257">
    <property type="entry name" value="RFX_DNA_binding"/>
    <property type="match status" value="1"/>
</dbReference>
<evidence type="ECO:0000256" key="1">
    <source>
        <dbReference type="ARBA" id="ARBA00023125"/>
    </source>
</evidence>
<protein>
    <submittedName>
        <fullName evidence="3">RFX DNA-binding domain-containing protein</fullName>
    </submittedName>
</protein>
<feature type="domain" description="RFX-type winged-helix" evidence="2">
    <location>
        <begin position="85"/>
        <end position="164"/>
    </location>
</feature>
<dbReference type="GO" id="GO:0000978">
    <property type="term" value="F:RNA polymerase II cis-regulatory region sequence-specific DNA binding"/>
    <property type="evidence" value="ECO:0007669"/>
    <property type="project" value="TreeGrafter"/>
</dbReference>
<evidence type="ECO:0000259" key="2">
    <source>
        <dbReference type="PROSITE" id="PS51526"/>
    </source>
</evidence>
<dbReference type="Proteomes" id="UP001182556">
    <property type="component" value="Unassembled WGS sequence"/>
</dbReference>
<evidence type="ECO:0000313" key="3">
    <source>
        <dbReference type="EMBL" id="KAK1923602.1"/>
    </source>
</evidence>
<reference evidence="3" key="1">
    <citation type="submission" date="2023-02" db="EMBL/GenBank/DDBJ databases">
        <title>Identification and recombinant expression of a fungal hydrolase from Papiliotrema laurentii that hydrolyzes apple cutin and clears colloidal polyester polyurethane.</title>
        <authorList>
            <consortium name="DOE Joint Genome Institute"/>
            <person name="Roman V.A."/>
            <person name="Bojanowski C."/>
            <person name="Crable B.R."/>
            <person name="Wagner D.N."/>
            <person name="Hung C.S."/>
            <person name="Nadeau L.J."/>
            <person name="Schratz L."/>
            <person name="Haridas S."/>
            <person name="Pangilinan J."/>
            <person name="Lipzen A."/>
            <person name="Na H."/>
            <person name="Yan M."/>
            <person name="Ng V."/>
            <person name="Grigoriev I.V."/>
            <person name="Spatafora J.W."/>
            <person name="Barlow D."/>
            <person name="Biffinger J."/>
            <person name="Kelley-Loughnane N."/>
            <person name="Varaljay V.A."/>
            <person name="Crookes-Goodson W.J."/>
        </authorList>
    </citation>
    <scope>NUCLEOTIDE SEQUENCE</scope>
    <source>
        <strain evidence="3">5307AH</strain>
    </source>
</reference>
<evidence type="ECO:0000313" key="4">
    <source>
        <dbReference type="Proteomes" id="UP001182556"/>
    </source>
</evidence>
<dbReference type="InterPro" id="IPR057321">
    <property type="entry name" value="RFX1-4/6/8-like_BCD"/>
</dbReference>
<dbReference type="PROSITE" id="PS51526">
    <property type="entry name" value="RFX_DBD"/>
    <property type="match status" value="1"/>
</dbReference>
<keyword evidence="4" id="KW-1185">Reference proteome</keyword>
<keyword evidence="1 3" id="KW-0238">DNA-binding</keyword>
<proteinExistence type="predicted"/>
<dbReference type="InterPro" id="IPR039779">
    <property type="entry name" value="RFX-like"/>
</dbReference>
<dbReference type="Pfam" id="PF25340">
    <property type="entry name" value="BCD_RFX"/>
    <property type="match status" value="1"/>
</dbReference>
<dbReference type="EMBL" id="JAODAN010000006">
    <property type="protein sequence ID" value="KAK1923602.1"/>
    <property type="molecule type" value="Genomic_DNA"/>
</dbReference>
<sequence length="615" mass="68231">MSLHRRRASSNASAFSQKVSPVSLSRTRRSASITSRYSFDPLDTTSAGPFDERETAVRKVLEQKAADIRAAPFGSQQDKLRTLWTRHWLQLSYCHAIGSTVPRQGLYYSYTMSCADYGVSAINSASFGKAVRGAYPGIKTRRLGNRGNSKYHYVSLRPAIKVEADRLGSFIEQGEKPHLQPEGGTTGPFIFDSHDLDEEEMDEADVEEKDQASIKKTTSTVDIRRSRPTTFGRRHTTTSIPSKPITITPVYSIPGFPTLDDIHLGDLTGPAANFWGALCHHLESLAQCVRHLSFDQFEIHCRSFWAQRTPREMEIAEQPEISLRVDEAMGKAYNHFLSLLLDKLISTMPNAAQTSLRNLGNNLQTIMEQSMQNFSSGFCEPKIELSVRLGHLFQRFLALYQLTAALAPMISDPKQVQLMESAWDNLDDQSIFDQCALSSECRPELLSDIMIGFSIWLSDCEASPSNGLQSMDKLGNWIQGLVDSIRGPNLVSRGFIARVGFLTSQIVRDFTLRSDPAFGPFQLVKTWIDDWIILYVLRQHALSRSTIDTPTGIPTMSVMIPPQSQGPSANDLSTAVPHVQGLNVSSSLEGSIVSTINPGFTLPSSQFLLSAGNQN</sequence>
<organism evidence="3 4">
    <name type="scientific">Papiliotrema laurentii</name>
    <name type="common">Cryptococcus laurentii</name>
    <dbReference type="NCBI Taxonomy" id="5418"/>
    <lineage>
        <taxon>Eukaryota</taxon>
        <taxon>Fungi</taxon>
        <taxon>Dikarya</taxon>
        <taxon>Basidiomycota</taxon>
        <taxon>Agaricomycotina</taxon>
        <taxon>Tremellomycetes</taxon>
        <taxon>Tremellales</taxon>
        <taxon>Rhynchogastremaceae</taxon>
        <taxon>Papiliotrema</taxon>
    </lineage>
</organism>
<dbReference type="Gene3D" id="1.10.10.10">
    <property type="entry name" value="Winged helix-like DNA-binding domain superfamily/Winged helix DNA-binding domain"/>
    <property type="match status" value="1"/>
</dbReference>
<dbReference type="InterPro" id="IPR036388">
    <property type="entry name" value="WH-like_DNA-bd_sf"/>
</dbReference>
<dbReference type="GO" id="GO:0000981">
    <property type="term" value="F:DNA-binding transcription factor activity, RNA polymerase II-specific"/>
    <property type="evidence" value="ECO:0007669"/>
    <property type="project" value="TreeGrafter"/>
</dbReference>
<gene>
    <name evidence="3" type="ORF">DB88DRAFT_306013</name>
</gene>